<accession>A0ABW2TU48</accession>
<proteinExistence type="predicted"/>
<evidence type="ECO:0000313" key="1">
    <source>
        <dbReference type="EMBL" id="MFC7617244.1"/>
    </source>
</evidence>
<organism evidence="1 2">
    <name type="scientific">Actinokineospora soli</name>
    <dbReference type="NCBI Taxonomy" id="1048753"/>
    <lineage>
        <taxon>Bacteria</taxon>
        <taxon>Bacillati</taxon>
        <taxon>Actinomycetota</taxon>
        <taxon>Actinomycetes</taxon>
        <taxon>Pseudonocardiales</taxon>
        <taxon>Pseudonocardiaceae</taxon>
        <taxon>Actinokineospora</taxon>
    </lineage>
</organism>
<dbReference type="Proteomes" id="UP001596512">
    <property type="component" value="Unassembled WGS sequence"/>
</dbReference>
<gene>
    <name evidence="1" type="ORF">ACFQV2_31310</name>
</gene>
<name>A0ABW2TU48_9PSEU</name>
<comment type="caution">
    <text evidence="1">The sequence shown here is derived from an EMBL/GenBank/DDBJ whole genome shotgun (WGS) entry which is preliminary data.</text>
</comment>
<evidence type="ECO:0000313" key="2">
    <source>
        <dbReference type="Proteomes" id="UP001596512"/>
    </source>
</evidence>
<reference evidence="2" key="1">
    <citation type="journal article" date="2019" name="Int. J. Syst. Evol. Microbiol.">
        <title>The Global Catalogue of Microorganisms (GCM) 10K type strain sequencing project: providing services to taxonomists for standard genome sequencing and annotation.</title>
        <authorList>
            <consortium name="The Broad Institute Genomics Platform"/>
            <consortium name="The Broad Institute Genome Sequencing Center for Infectious Disease"/>
            <person name="Wu L."/>
            <person name="Ma J."/>
        </authorList>
    </citation>
    <scope>NUCLEOTIDE SEQUENCE [LARGE SCALE GENOMIC DNA]</scope>
    <source>
        <strain evidence="2">JCM 17695</strain>
    </source>
</reference>
<dbReference type="EMBL" id="JBHTEY010000004">
    <property type="protein sequence ID" value="MFC7617244.1"/>
    <property type="molecule type" value="Genomic_DNA"/>
</dbReference>
<sequence length="49" mass="5360">MPVHYEEYGVMKSPLSAFVDEVRRRTPPGAVTCLERGESLALPSQRAGA</sequence>
<keyword evidence="2" id="KW-1185">Reference proteome</keyword>
<protein>
    <submittedName>
        <fullName evidence="1">Uncharacterized protein</fullName>
    </submittedName>
</protein>